<evidence type="ECO:0000256" key="1">
    <source>
        <dbReference type="ARBA" id="ARBA00004613"/>
    </source>
</evidence>
<keyword evidence="8" id="KW-1185">Reference proteome</keyword>
<dbReference type="Gene3D" id="2.40.128.20">
    <property type="match status" value="1"/>
</dbReference>
<dbReference type="AlphaFoldDB" id="A0A8C6E8U6"/>
<dbReference type="GO" id="GO:0036094">
    <property type="term" value="F:small molecule binding"/>
    <property type="evidence" value="ECO:0007669"/>
    <property type="project" value="InterPro"/>
</dbReference>
<dbReference type="PANTHER" id="PTHR11430:SF65">
    <property type="entry name" value="ODORANT-BINDING PROTEIN 1A-RELATED"/>
    <property type="match status" value="1"/>
</dbReference>
<evidence type="ECO:0000256" key="4">
    <source>
        <dbReference type="ARBA" id="ARBA00022525"/>
    </source>
</evidence>
<protein>
    <recommendedName>
        <fullName evidence="6">Lipocalin/cytosolic fatty-acid binding domain-containing protein</fullName>
    </recommendedName>
</protein>
<keyword evidence="4" id="KW-0964">Secreted</keyword>
<evidence type="ECO:0000313" key="8">
    <source>
        <dbReference type="Proteomes" id="UP000694544"/>
    </source>
</evidence>
<name>A0A8C6E8U6_MOSMO</name>
<keyword evidence="5" id="KW-0732">Signal</keyword>
<dbReference type="Proteomes" id="UP000694544">
    <property type="component" value="Unplaced"/>
</dbReference>
<dbReference type="GO" id="GO:0005615">
    <property type="term" value="C:extracellular space"/>
    <property type="evidence" value="ECO:0007669"/>
    <property type="project" value="TreeGrafter"/>
</dbReference>
<feature type="signal peptide" evidence="5">
    <location>
        <begin position="1"/>
        <end position="20"/>
    </location>
</feature>
<comment type="subcellular location">
    <subcellularLocation>
        <location evidence="1">Secreted</location>
    </subcellularLocation>
</comment>
<dbReference type="InterPro" id="IPR002345">
    <property type="entry name" value="Lipocalin"/>
</dbReference>
<evidence type="ECO:0000256" key="3">
    <source>
        <dbReference type="ARBA" id="ARBA00022448"/>
    </source>
</evidence>
<dbReference type="GO" id="GO:0005549">
    <property type="term" value="F:odorant binding"/>
    <property type="evidence" value="ECO:0007669"/>
    <property type="project" value="TreeGrafter"/>
</dbReference>
<feature type="chain" id="PRO_5034598844" description="Lipocalin/cytosolic fatty-acid binding domain-containing protein" evidence="5">
    <location>
        <begin position="21"/>
        <end position="160"/>
    </location>
</feature>
<keyword evidence="3" id="KW-0813">Transport</keyword>
<comment type="similarity">
    <text evidence="2">Belongs to the calycin superfamily. Lipocalin family.</text>
</comment>
<dbReference type="InterPro" id="IPR000566">
    <property type="entry name" value="Lipocln_cytosolic_FA-bd_dom"/>
</dbReference>
<evidence type="ECO:0000256" key="2">
    <source>
        <dbReference type="ARBA" id="ARBA00006889"/>
    </source>
</evidence>
<dbReference type="PRINTS" id="PR01173">
    <property type="entry name" value="ODORANTBNDNG"/>
</dbReference>
<evidence type="ECO:0000256" key="5">
    <source>
        <dbReference type="SAM" id="SignalP"/>
    </source>
</evidence>
<dbReference type="InterPro" id="IPR012674">
    <property type="entry name" value="Calycin"/>
</dbReference>
<reference evidence="7" key="2">
    <citation type="submission" date="2025-09" db="UniProtKB">
        <authorList>
            <consortium name="Ensembl"/>
        </authorList>
    </citation>
    <scope>IDENTIFICATION</scope>
</reference>
<organism evidence="7 8">
    <name type="scientific">Moschus moschiferus</name>
    <name type="common">Siberian musk deer</name>
    <name type="synonym">Moschus sibiricus</name>
    <dbReference type="NCBI Taxonomy" id="68415"/>
    <lineage>
        <taxon>Eukaryota</taxon>
        <taxon>Metazoa</taxon>
        <taxon>Chordata</taxon>
        <taxon>Craniata</taxon>
        <taxon>Vertebrata</taxon>
        <taxon>Euteleostomi</taxon>
        <taxon>Mammalia</taxon>
        <taxon>Eutheria</taxon>
        <taxon>Laurasiatheria</taxon>
        <taxon>Artiodactyla</taxon>
        <taxon>Ruminantia</taxon>
        <taxon>Pecora</taxon>
        <taxon>Moschidae</taxon>
        <taxon>Moschus</taxon>
    </lineage>
</organism>
<dbReference type="InterPro" id="IPR002448">
    <property type="entry name" value="OBP-like"/>
</dbReference>
<feature type="domain" description="Lipocalin/cytosolic fatty-acid binding" evidence="6">
    <location>
        <begin position="28"/>
        <end position="152"/>
    </location>
</feature>
<accession>A0A8C6E8U6</accession>
<dbReference type="SUPFAM" id="SSF50814">
    <property type="entry name" value="Lipocalins"/>
    <property type="match status" value="1"/>
</dbReference>
<dbReference type="GeneTree" id="ENSGT01050000244868"/>
<dbReference type="PANTHER" id="PTHR11430">
    <property type="entry name" value="LIPOCALIN"/>
    <property type="match status" value="1"/>
</dbReference>
<dbReference type="Pfam" id="PF00061">
    <property type="entry name" value="Lipocalin"/>
    <property type="match status" value="1"/>
</dbReference>
<sequence length="160" mass="18074">MKILLLSLVLSLLLAGQSEAQQILSELSGEWRTHYIAASNKEKITENGPFHIYFRYIEFDEGDGTVDAEFYLKKGSMYVSFLSHTDAGQNEVQILHVSKSSIIGHVKNVDEDGNETDVVGIINDKLSDSDFERFKEETKQKGIPEENIVNFIDNDDCPEE</sequence>
<proteinExistence type="inferred from homology"/>
<evidence type="ECO:0000259" key="6">
    <source>
        <dbReference type="Pfam" id="PF00061"/>
    </source>
</evidence>
<dbReference type="Ensembl" id="ENSMMST00000028904.1">
    <property type="protein sequence ID" value="ENSMMSP00000026193.1"/>
    <property type="gene ID" value="ENSMMSG00000019691.1"/>
</dbReference>
<evidence type="ECO:0000313" key="7">
    <source>
        <dbReference type="Ensembl" id="ENSMMSP00000026193.1"/>
    </source>
</evidence>
<reference evidence="7" key="1">
    <citation type="submission" date="2025-08" db="UniProtKB">
        <authorList>
            <consortium name="Ensembl"/>
        </authorList>
    </citation>
    <scope>IDENTIFICATION</scope>
</reference>